<evidence type="ECO:0000313" key="4">
    <source>
        <dbReference type="Proteomes" id="UP001500879"/>
    </source>
</evidence>
<keyword evidence="2" id="KW-0472">Membrane</keyword>
<feature type="transmembrane region" description="Helical" evidence="2">
    <location>
        <begin position="83"/>
        <end position="102"/>
    </location>
</feature>
<keyword evidence="2" id="KW-1133">Transmembrane helix</keyword>
<evidence type="ECO:0000256" key="2">
    <source>
        <dbReference type="SAM" id="Phobius"/>
    </source>
</evidence>
<reference evidence="3 4" key="1">
    <citation type="journal article" date="2019" name="Int. J. Syst. Evol. Microbiol.">
        <title>The Global Catalogue of Microorganisms (GCM) 10K type strain sequencing project: providing services to taxonomists for standard genome sequencing and annotation.</title>
        <authorList>
            <consortium name="The Broad Institute Genomics Platform"/>
            <consortium name="The Broad Institute Genome Sequencing Center for Infectious Disease"/>
            <person name="Wu L."/>
            <person name="Ma J."/>
        </authorList>
    </citation>
    <scope>NUCLEOTIDE SEQUENCE [LARGE SCALE GENOMIC DNA]</scope>
    <source>
        <strain evidence="3 4">JCM 4788</strain>
    </source>
</reference>
<proteinExistence type="predicted"/>
<feature type="transmembrane region" description="Helical" evidence="2">
    <location>
        <begin position="147"/>
        <end position="166"/>
    </location>
</feature>
<sequence length="184" mass="18938">MIVGVGRDGDTTTGADTMSDTGADTMSGTGADTMSGTITEQQAGAGAGQGALDPELKPLPVWFFAFEGAMGAAFDFYKAWDGAWMVLAALGAVNIAVGLTVLRRRRKLLKAMLKNSRARKILFGLIGLRVALHVVLGAVGATVESAAGHLALGLVMSALTVGLLWFDQRVSFRALGLTPSGAAA</sequence>
<keyword evidence="4" id="KW-1185">Reference proteome</keyword>
<protein>
    <submittedName>
        <fullName evidence="3">Uncharacterized protein</fullName>
    </submittedName>
</protein>
<name>A0ABN0Z8H4_9ACTN</name>
<feature type="compositionally biased region" description="Low complexity" evidence="1">
    <location>
        <begin position="11"/>
        <end position="27"/>
    </location>
</feature>
<keyword evidence="2" id="KW-0812">Transmembrane</keyword>
<comment type="caution">
    <text evidence="3">The sequence shown here is derived from an EMBL/GenBank/DDBJ whole genome shotgun (WGS) entry which is preliminary data.</text>
</comment>
<feature type="transmembrane region" description="Helical" evidence="2">
    <location>
        <begin position="122"/>
        <end position="141"/>
    </location>
</feature>
<feature type="region of interest" description="Disordered" evidence="1">
    <location>
        <begin position="1"/>
        <end position="35"/>
    </location>
</feature>
<dbReference type="Proteomes" id="UP001500879">
    <property type="component" value="Unassembled WGS sequence"/>
</dbReference>
<accession>A0ABN0Z8H4</accession>
<organism evidence="3 4">
    <name type="scientific">Streptomyces luteireticuli</name>
    <dbReference type="NCBI Taxonomy" id="173858"/>
    <lineage>
        <taxon>Bacteria</taxon>
        <taxon>Bacillati</taxon>
        <taxon>Actinomycetota</taxon>
        <taxon>Actinomycetes</taxon>
        <taxon>Kitasatosporales</taxon>
        <taxon>Streptomycetaceae</taxon>
        <taxon>Streptomyces</taxon>
    </lineage>
</organism>
<evidence type="ECO:0000313" key="3">
    <source>
        <dbReference type="EMBL" id="GAA0438876.1"/>
    </source>
</evidence>
<gene>
    <name evidence="3" type="ORF">GCM10010357_70380</name>
</gene>
<dbReference type="EMBL" id="BAAABX010000092">
    <property type="protein sequence ID" value="GAA0438876.1"/>
    <property type="molecule type" value="Genomic_DNA"/>
</dbReference>
<evidence type="ECO:0000256" key="1">
    <source>
        <dbReference type="SAM" id="MobiDB-lite"/>
    </source>
</evidence>